<proteinExistence type="predicted"/>
<dbReference type="PANTHER" id="PTHR34952:SF4">
    <property type="entry name" value="BRI1-KD INTERACTING PROTEIN"/>
    <property type="match status" value="1"/>
</dbReference>
<feature type="compositionally biased region" description="Low complexity" evidence="1">
    <location>
        <begin position="97"/>
        <end position="111"/>
    </location>
</feature>
<name>A0AAV1XI83_LUPLU</name>
<gene>
    <name evidence="2" type="ORF">LLUT_LOCUS22408</name>
</gene>
<dbReference type="PANTHER" id="PTHR34952">
    <property type="entry name" value="OS05G0113500 PROTEIN"/>
    <property type="match status" value="1"/>
</dbReference>
<feature type="region of interest" description="Disordered" evidence="1">
    <location>
        <begin position="153"/>
        <end position="206"/>
    </location>
</feature>
<evidence type="ECO:0000256" key="1">
    <source>
        <dbReference type="SAM" id="MobiDB-lite"/>
    </source>
</evidence>
<feature type="compositionally biased region" description="Basic residues" evidence="1">
    <location>
        <begin position="158"/>
        <end position="182"/>
    </location>
</feature>
<dbReference type="EMBL" id="CAXHTB010000015">
    <property type="protein sequence ID" value="CAL0321348.1"/>
    <property type="molecule type" value="Genomic_DNA"/>
</dbReference>
<feature type="compositionally biased region" description="Basic and acidic residues" evidence="1">
    <location>
        <begin position="85"/>
        <end position="94"/>
    </location>
</feature>
<evidence type="ECO:0000313" key="3">
    <source>
        <dbReference type="Proteomes" id="UP001497480"/>
    </source>
</evidence>
<reference evidence="2 3" key="1">
    <citation type="submission" date="2024-03" db="EMBL/GenBank/DDBJ databases">
        <authorList>
            <person name="Martinez-Hernandez J."/>
        </authorList>
    </citation>
    <scope>NUCLEOTIDE SEQUENCE [LARGE SCALE GENOMIC DNA]</scope>
</reference>
<feature type="region of interest" description="Disordered" evidence="1">
    <location>
        <begin position="79"/>
        <end position="111"/>
    </location>
</feature>
<sequence>MDMHSPVNAEDKNFLSDLECTFSELLHIEDAQKSNYASKEDDNCTMEEGELCVGFEQQETKLNMKCLKKCSTFPYPDIMLPPSSSDEKDDKCKSLADSLSDQSPCQSSSCSVSLLSPSVLISAMKGSRAKQGVSQMELTVKWDPGVYDPAPTLLSHTVKGKKQHKSRHKSEKKHIKKGHKAYPSKGSSGKDKKHYHNRKSGEPSDMWWLDSHHDTVIGASTEIDDVNVVTHDSHCGTSFLKKSIEKVHYPIGEVR</sequence>
<dbReference type="AlphaFoldDB" id="A0AAV1XI83"/>
<comment type="caution">
    <text evidence="2">The sequence shown here is derived from an EMBL/GenBank/DDBJ whole genome shotgun (WGS) entry which is preliminary data.</text>
</comment>
<protein>
    <submittedName>
        <fullName evidence="2">Uncharacterized protein</fullName>
    </submittedName>
</protein>
<accession>A0AAV1XI83</accession>
<dbReference type="Proteomes" id="UP001497480">
    <property type="component" value="Unassembled WGS sequence"/>
</dbReference>
<evidence type="ECO:0000313" key="2">
    <source>
        <dbReference type="EMBL" id="CAL0321348.1"/>
    </source>
</evidence>
<organism evidence="2 3">
    <name type="scientific">Lupinus luteus</name>
    <name type="common">European yellow lupine</name>
    <dbReference type="NCBI Taxonomy" id="3873"/>
    <lineage>
        <taxon>Eukaryota</taxon>
        <taxon>Viridiplantae</taxon>
        <taxon>Streptophyta</taxon>
        <taxon>Embryophyta</taxon>
        <taxon>Tracheophyta</taxon>
        <taxon>Spermatophyta</taxon>
        <taxon>Magnoliopsida</taxon>
        <taxon>eudicotyledons</taxon>
        <taxon>Gunneridae</taxon>
        <taxon>Pentapetalae</taxon>
        <taxon>rosids</taxon>
        <taxon>fabids</taxon>
        <taxon>Fabales</taxon>
        <taxon>Fabaceae</taxon>
        <taxon>Papilionoideae</taxon>
        <taxon>50 kb inversion clade</taxon>
        <taxon>genistoids sensu lato</taxon>
        <taxon>core genistoids</taxon>
        <taxon>Genisteae</taxon>
        <taxon>Lupinus</taxon>
    </lineage>
</organism>
<keyword evidence="3" id="KW-1185">Reference proteome</keyword>